<feature type="compositionally biased region" description="Basic and acidic residues" evidence="3">
    <location>
        <begin position="509"/>
        <end position="519"/>
    </location>
</feature>
<evidence type="ECO:0000256" key="1">
    <source>
        <dbReference type="ARBA" id="ARBA00006432"/>
    </source>
</evidence>
<dbReference type="SUPFAM" id="SSF56801">
    <property type="entry name" value="Acetyl-CoA synthetase-like"/>
    <property type="match status" value="1"/>
</dbReference>
<gene>
    <name evidence="6" type="ORF">HZU40_02600</name>
</gene>
<dbReference type="PANTHER" id="PTHR43201">
    <property type="entry name" value="ACYL-COA SYNTHETASE"/>
    <property type="match status" value="1"/>
</dbReference>
<reference evidence="6 7" key="1">
    <citation type="submission" date="2020-07" db="EMBL/GenBank/DDBJ databases">
        <title>Draft genome sequence of four isobutane-metabolizing strains capable of cometabolically degrading diverse ether contaminants.</title>
        <authorList>
            <person name="Chen W."/>
            <person name="Faulkner N."/>
            <person name="Smith C."/>
            <person name="Hyman M."/>
        </authorList>
    </citation>
    <scope>NUCLEOTIDE SEQUENCE [LARGE SCALE GENOMIC DNA]</scope>
    <source>
        <strain evidence="6 7">2A</strain>
    </source>
</reference>
<evidence type="ECO:0000313" key="6">
    <source>
        <dbReference type="EMBL" id="QNJ93280.1"/>
    </source>
</evidence>
<name>A0A7G8PG14_9MYCO</name>
<dbReference type="Proteomes" id="UP000515498">
    <property type="component" value="Chromosome"/>
</dbReference>
<evidence type="ECO:0000313" key="7">
    <source>
        <dbReference type="Proteomes" id="UP000515498"/>
    </source>
</evidence>
<dbReference type="PANTHER" id="PTHR43201:SF5">
    <property type="entry name" value="MEDIUM-CHAIN ACYL-COA LIGASE ACSF2, MITOCHONDRIAL"/>
    <property type="match status" value="1"/>
</dbReference>
<dbReference type="GO" id="GO:0031956">
    <property type="term" value="F:medium-chain fatty acid-CoA ligase activity"/>
    <property type="evidence" value="ECO:0007669"/>
    <property type="project" value="TreeGrafter"/>
</dbReference>
<dbReference type="KEGG" id="mflu:HZU40_02600"/>
<dbReference type="Pfam" id="PF00501">
    <property type="entry name" value="AMP-binding"/>
    <property type="match status" value="1"/>
</dbReference>
<comment type="similarity">
    <text evidence="1">Belongs to the ATP-dependent AMP-binding enzyme family.</text>
</comment>
<proteinExistence type="inferred from homology"/>
<evidence type="ECO:0000256" key="3">
    <source>
        <dbReference type="SAM" id="MobiDB-lite"/>
    </source>
</evidence>
<dbReference type="GO" id="GO:0006631">
    <property type="term" value="P:fatty acid metabolic process"/>
    <property type="evidence" value="ECO:0007669"/>
    <property type="project" value="TreeGrafter"/>
</dbReference>
<dbReference type="InterPro" id="IPR042099">
    <property type="entry name" value="ANL_N_sf"/>
</dbReference>
<dbReference type="InterPro" id="IPR025110">
    <property type="entry name" value="AMP-bd_C"/>
</dbReference>
<evidence type="ECO:0000259" key="5">
    <source>
        <dbReference type="Pfam" id="PF13193"/>
    </source>
</evidence>
<dbReference type="Pfam" id="PF13193">
    <property type="entry name" value="AMP-binding_C"/>
    <property type="match status" value="1"/>
</dbReference>
<evidence type="ECO:0000259" key="4">
    <source>
        <dbReference type="Pfam" id="PF00501"/>
    </source>
</evidence>
<dbReference type="InterPro" id="IPR045851">
    <property type="entry name" value="AMP-bd_C_sf"/>
</dbReference>
<evidence type="ECO:0000256" key="2">
    <source>
        <dbReference type="ARBA" id="ARBA00022598"/>
    </source>
</evidence>
<dbReference type="RefSeq" id="WP_187097409.1">
    <property type="nucleotide sequence ID" value="NZ_CP059894.1"/>
</dbReference>
<protein>
    <submittedName>
        <fullName evidence="6">AMP-binding protein</fullName>
    </submittedName>
</protein>
<dbReference type="InterPro" id="IPR000873">
    <property type="entry name" value="AMP-dep_synth/lig_dom"/>
</dbReference>
<feature type="region of interest" description="Disordered" evidence="3">
    <location>
        <begin position="499"/>
        <end position="519"/>
    </location>
</feature>
<feature type="domain" description="AMP-dependent synthetase/ligase" evidence="4">
    <location>
        <begin position="19"/>
        <end position="355"/>
    </location>
</feature>
<sequence length="519" mass="55379">MTTPSSWAEAVEQRASTDADGEIIRRAGEAGISAGALLERAVDVAGALKPLVAPGRVVATAIPSGPTAAATTTALSWLGAVELPLPTGLDRDVAGRLAAAADCVLCVATPTRLATEPHLARLGGHRSRPAITVDGPWEDLPAVDELTGPRPSRHRSSAGDAAAAAIMVTSGTGGRPKGALLSNGVGLGQAARVLRAMEYDASDVLLNVFPWQHVNARHAGFLPAVMSGARLVVDDFSARRFWQTAAQEQVTAFNFMGAVCAILLRQPPADRDREHRVRRAYGGPAPAWMWTAMSQRFGVELRQAYACTELGDVATTGAQVLPGAAGQVVPEYAARILGEDGLPVADGATGSLEVRPLQPHLTFTRYVGEPETTRAAWHGEWFVTGDRARLSKGWLYYDGRMTDTIRRRGLTVDAEHVEWVASAHPDVHDVAAIGVPSELTEDDVLLVVVPREGSNLSPEALRNHCADRLSRHAVPRYISVESTVPRTASMKINRRSLRDRGLPPGAWDAETRHATEEIA</sequence>
<dbReference type="AlphaFoldDB" id="A0A7G8PG14"/>
<accession>A0A7G8PG14</accession>
<dbReference type="Gene3D" id="3.30.300.30">
    <property type="match status" value="1"/>
</dbReference>
<feature type="domain" description="AMP-binding enzyme C-terminal" evidence="5">
    <location>
        <begin position="417"/>
        <end position="491"/>
    </location>
</feature>
<organism evidence="6 7">
    <name type="scientific">Mycolicibacterium fluoranthenivorans</name>
    <dbReference type="NCBI Taxonomy" id="258505"/>
    <lineage>
        <taxon>Bacteria</taxon>
        <taxon>Bacillati</taxon>
        <taxon>Actinomycetota</taxon>
        <taxon>Actinomycetes</taxon>
        <taxon>Mycobacteriales</taxon>
        <taxon>Mycobacteriaceae</taxon>
        <taxon>Mycolicibacterium</taxon>
    </lineage>
</organism>
<dbReference type="EMBL" id="CP059894">
    <property type="protein sequence ID" value="QNJ93280.1"/>
    <property type="molecule type" value="Genomic_DNA"/>
</dbReference>
<dbReference type="Gene3D" id="3.40.50.12780">
    <property type="entry name" value="N-terminal domain of ligase-like"/>
    <property type="match status" value="1"/>
</dbReference>
<keyword evidence="2" id="KW-0436">Ligase</keyword>